<proteinExistence type="predicted"/>
<gene>
    <name evidence="2" type="ORF">Lbir_1429</name>
    <name evidence="3" type="ORF">NCTC12437_03141</name>
</gene>
<dbReference type="STRING" id="28083.Lbir_1429"/>
<organism evidence="3 5">
    <name type="scientific">Legionella birminghamensis</name>
    <dbReference type="NCBI Taxonomy" id="28083"/>
    <lineage>
        <taxon>Bacteria</taxon>
        <taxon>Pseudomonadati</taxon>
        <taxon>Pseudomonadota</taxon>
        <taxon>Gammaproteobacteria</taxon>
        <taxon>Legionellales</taxon>
        <taxon>Legionellaceae</taxon>
        <taxon>Legionella</taxon>
    </lineage>
</organism>
<protein>
    <submittedName>
        <fullName evidence="3">Nucleotidyl transferase of uncharacterized function (DUF1814)</fullName>
    </submittedName>
</protein>
<dbReference type="EMBL" id="LNXT01000018">
    <property type="protein sequence ID" value="KTC71793.1"/>
    <property type="molecule type" value="Genomic_DNA"/>
</dbReference>
<reference evidence="2 4" key="1">
    <citation type="submission" date="2015-11" db="EMBL/GenBank/DDBJ databases">
        <title>Genomic analysis of 38 Legionella species identifies large and diverse effector repertoires.</title>
        <authorList>
            <person name="Burstein D."/>
            <person name="Amaro F."/>
            <person name="Zusman T."/>
            <person name="Lifshitz Z."/>
            <person name="Cohen O."/>
            <person name="Gilbert J.A."/>
            <person name="Pupko T."/>
            <person name="Shuman H.A."/>
            <person name="Segal G."/>
        </authorList>
    </citation>
    <scope>NUCLEOTIDE SEQUENCE [LARGE SCALE GENOMIC DNA]</scope>
    <source>
        <strain evidence="2 4">CDC#1407-AL-14</strain>
    </source>
</reference>
<accession>A0A378JZE6</accession>
<dbReference type="OrthoDB" id="9780929at2"/>
<evidence type="ECO:0000313" key="2">
    <source>
        <dbReference type="EMBL" id="KTC71793.1"/>
    </source>
</evidence>
<evidence type="ECO:0000256" key="1">
    <source>
        <dbReference type="SAM" id="MobiDB-lite"/>
    </source>
</evidence>
<dbReference type="Pfam" id="PF08843">
    <property type="entry name" value="AbiEii"/>
    <property type="match status" value="1"/>
</dbReference>
<dbReference type="InterPro" id="IPR014942">
    <property type="entry name" value="AbiEii"/>
</dbReference>
<reference evidence="3 5" key="2">
    <citation type="submission" date="2018-06" db="EMBL/GenBank/DDBJ databases">
        <authorList>
            <consortium name="Pathogen Informatics"/>
            <person name="Doyle S."/>
        </authorList>
    </citation>
    <scope>NUCLEOTIDE SEQUENCE [LARGE SCALE GENOMIC DNA]</scope>
    <source>
        <strain evidence="3 5">NCTC12437</strain>
    </source>
</reference>
<feature type="compositionally biased region" description="Basic and acidic residues" evidence="1">
    <location>
        <begin position="311"/>
        <end position="320"/>
    </location>
</feature>
<sequence>MPGELNEQQIKQTAILLGLPADFIRKDYFVTKAIRLLTEVQNEYFELVFQGGTSLSKGYGIISRLSEDVDFRVISKPSCLPLGKDAKRRELRHFRHTLVETLINAGFTVPAEDVKVFYEGRYMSIRAAFDGGKQIMYLKPHIAIDCFLGTIELTPEVKPISSMVKMTLGDDACDHQYFPVPCVALDETAAEKWVALARRVSDANETSRESDKHLVRHLYDLHQLHQQNCLSEQYYAVLERVIQKEQTLFDSMTDSHGKAKTALFQLQNEKKWEDHWNFFLEQMVYQPDKPGFKQAIQSVIQLNDRQLERVEPRKVERKVGQEIPQNTVTPLNKRGRKR</sequence>
<dbReference type="AlphaFoldDB" id="A0A378JZE6"/>
<evidence type="ECO:0000313" key="5">
    <source>
        <dbReference type="Proteomes" id="UP000255066"/>
    </source>
</evidence>
<evidence type="ECO:0000313" key="4">
    <source>
        <dbReference type="Proteomes" id="UP000054735"/>
    </source>
</evidence>
<dbReference type="Proteomes" id="UP000054735">
    <property type="component" value="Unassembled WGS sequence"/>
</dbReference>
<dbReference type="EMBL" id="UGNW01000002">
    <property type="protein sequence ID" value="STX60851.1"/>
    <property type="molecule type" value="Genomic_DNA"/>
</dbReference>
<dbReference type="Gene3D" id="3.10.450.620">
    <property type="entry name" value="JHP933, nucleotidyltransferase-like core domain"/>
    <property type="match status" value="1"/>
</dbReference>
<keyword evidence="3" id="KW-0808">Transferase</keyword>
<keyword evidence="4" id="KW-1185">Reference proteome</keyword>
<name>A0A378JZE6_9GAMM</name>
<dbReference type="GO" id="GO:0016740">
    <property type="term" value="F:transferase activity"/>
    <property type="evidence" value="ECO:0007669"/>
    <property type="project" value="UniProtKB-KW"/>
</dbReference>
<dbReference type="RefSeq" id="WP_083503109.1">
    <property type="nucleotide sequence ID" value="NZ_CAAAHV010000033.1"/>
</dbReference>
<evidence type="ECO:0000313" key="3">
    <source>
        <dbReference type="EMBL" id="STX60851.1"/>
    </source>
</evidence>
<dbReference type="Proteomes" id="UP000255066">
    <property type="component" value="Unassembled WGS sequence"/>
</dbReference>
<feature type="region of interest" description="Disordered" evidence="1">
    <location>
        <begin position="311"/>
        <end position="338"/>
    </location>
</feature>